<keyword evidence="3" id="KW-1185">Reference proteome</keyword>
<dbReference type="InterPro" id="IPR046633">
    <property type="entry name" value="DUF6745"/>
</dbReference>
<dbReference type="AlphaFoldDB" id="A0A1Y5X8L0"/>
<dbReference type="EMBL" id="FWXV01000001">
    <property type="protein sequence ID" value="SMC72438.1"/>
    <property type="molecule type" value="Genomic_DNA"/>
</dbReference>
<evidence type="ECO:0000259" key="1">
    <source>
        <dbReference type="Pfam" id="PF20530"/>
    </source>
</evidence>
<sequence length="376" mass="41750">MSARRRRKSRLADSPLVSVEFWWRAIDVREEWSAHALSCEPADRPATEATITALYAMADEPRPEFVWLDSPSAAVDVLPPSGPLQFPSPVENRIATLRSDLRSRLDARIGQHSPFETSNPVAAVESGRPAKSIVDPLVRGALQRSIRESVAGLIRAEIGGVELGLRWLGQHDVDWLALYDVHQRILHTEFNPRDVLQVQLWSTLARSCGWWWARGNQCFVTERPLVVRVASERLHSGSGPAVAYPDGWTVHAWNGTRVPPWVISQPTVSAITSERNVEVRRCAIENLGWPTFISEAQLSLVAQADDPGNPGYALQLYDLPYSGSRLLLAVNGSVERDGTRRQYGLHVPPSFSNPIDAAGWTYGLTGAQYASLQRRT</sequence>
<evidence type="ECO:0000313" key="2">
    <source>
        <dbReference type="EMBL" id="SMC72438.1"/>
    </source>
</evidence>
<protein>
    <recommendedName>
        <fullName evidence="1">DUF6745 domain-containing protein</fullName>
    </recommendedName>
</protein>
<name>A0A1Y5X8L0_KIBAR</name>
<dbReference type="Proteomes" id="UP000192674">
    <property type="component" value="Unassembled WGS sequence"/>
</dbReference>
<feature type="domain" description="DUF6745" evidence="1">
    <location>
        <begin position="168"/>
        <end position="372"/>
    </location>
</feature>
<organism evidence="2 3">
    <name type="scientific">Kibdelosporangium aridum</name>
    <dbReference type="NCBI Taxonomy" id="2030"/>
    <lineage>
        <taxon>Bacteria</taxon>
        <taxon>Bacillati</taxon>
        <taxon>Actinomycetota</taxon>
        <taxon>Actinomycetes</taxon>
        <taxon>Pseudonocardiales</taxon>
        <taxon>Pseudonocardiaceae</taxon>
        <taxon>Kibdelosporangium</taxon>
    </lineage>
</organism>
<gene>
    <name evidence="2" type="ORF">SAMN05661093_01696</name>
</gene>
<evidence type="ECO:0000313" key="3">
    <source>
        <dbReference type="Proteomes" id="UP000192674"/>
    </source>
</evidence>
<accession>A0A1Y5X8L0</accession>
<dbReference type="Pfam" id="PF20530">
    <property type="entry name" value="DUF6745"/>
    <property type="match status" value="1"/>
</dbReference>
<proteinExistence type="predicted"/>
<reference evidence="2 3" key="1">
    <citation type="submission" date="2017-04" db="EMBL/GenBank/DDBJ databases">
        <authorList>
            <person name="Afonso C.L."/>
            <person name="Miller P.J."/>
            <person name="Scott M.A."/>
            <person name="Spackman E."/>
            <person name="Goraichik I."/>
            <person name="Dimitrov K.M."/>
            <person name="Suarez D.L."/>
            <person name="Swayne D.E."/>
        </authorList>
    </citation>
    <scope>NUCLEOTIDE SEQUENCE [LARGE SCALE GENOMIC DNA]</scope>
    <source>
        <strain evidence="2 3">DSM 43828</strain>
    </source>
</reference>